<dbReference type="InterPro" id="IPR001905">
    <property type="entry name" value="Ammonium_transpt"/>
</dbReference>
<dbReference type="InterPro" id="IPR029020">
    <property type="entry name" value="Ammonium/urea_transptr"/>
</dbReference>
<dbReference type="GO" id="GO:0072488">
    <property type="term" value="P:ammonium transmembrane transport"/>
    <property type="evidence" value="ECO:0000318"/>
    <property type="project" value="GO_Central"/>
</dbReference>
<evidence type="ECO:0000256" key="7">
    <source>
        <dbReference type="ARBA" id="ARBA00023177"/>
    </source>
</evidence>
<keyword evidence="5 8" id="KW-1133">Transmembrane helix</keyword>
<keyword evidence="3 8" id="KW-0813">Transport</keyword>
<feature type="transmembrane region" description="Helical" evidence="8">
    <location>
        <begin position="180"/>
        <end position="201"/>
    </location>
</feature>
<dbReference type="OrthoDB" id="534912at2759"/>
<feature type="transmembrane region" description="Helical" evidence="8">
    <location>
        <begin position="147"/>
        <end position="168"/>
    </location>
</feature>
<feature type="transmembrane region" description="Helical" evidence="8">
    <location>
        <begin position="334"/>
        <end position="355"/>
    </location>
</feature>
<protein>
    <recommendedName>
        <fullName evidence="8">Ammonium transporter</fullName>
    </recommendedName>
</protein>
<evidence type="ECO:0000256" key="3">
    <source>
        <dbReference type="ARBA" id="ARBA00022448"/>
    </source>
</evidence>
<evidence type="ECO:0000256" key="4">
    <source>
        <dbReference type="ARBA" id="ARBA00022692"/>
    </source>
</evidence>
<evidence type="ECO:0000256" key="6">
    <source>
        <dbReference type="ARBA" id="ARBA00023136"/>
    </source>
</evidence>
<dbReference type="AlphaFoldDB" id="A0A1Y1HI21"/>
<evidence type="ECO:0000256" key="8">
    <source>
        <dbReference type="RuleBase" id="RU362002"/>
    </source>
</evidence>
<evidence type="ECO:0000313" key="11">
    <source>
        <dbReference type="EMBL" id="GAQ78114.1"/>
    </source>
</evidence>
<gene>
    <name evidence="11" type="ORF">KFL_000080180</name>
</gene>
<dbReference type="NCBIfam" id="TIGR00836">
    <property type="entry name" value="amt"/>
    <property type="match status" value="1"/>
</dbReference>
<dbReference type="PANTHER" id="PTHR43029">
    <property type="entry name" value="AMMONIUM TRANSPORTER MEP2"/>
    <property type="match status" value="1"/>
</dbReference>
<dbReference type="EMBL" id="DF236957">
    <property type="protein sequence ID" value="GAQ78114.1"/>
    <property type="molecule type" value="Genomic_DNA"/>
</dbReference>
<evidence type="ECO:0000313" key="12">
    <source>
        <dbReference type="Proteomes" id="UP000054558"/>
    </source>
</evidence>
<feature type="region of interest" description="Disordered" evidence="9">
    <location>
        <begin position="460"/>
        <end position="481"/>
    </location>
</feature>
<evidence type="ECO:0000256" key="1">
    <source>
        <dbReference type="ARBA" id="ARBA00004141"/>
    </source>
</evidence>
<reference evidence="11 12" key="1">
    <citation type="journal article" date="2014" name="Nat. Commun.">
        <title>Klebsormidium flaccidum genome reveals primary factors for plant terrestrial adaptation.</title>
        <authorList>
            <person name="Hori K."/>
            <person name="Maruyama F."/>
            <person name="Fujisawa T."/>
            <person name="Togashi T."/>
            <person name="Yamamoto N."/>
            <person name="Seo M."/>
            <person name="Sato S."/>
            <person name="Yamada T."/>
            <person name="Mori H."/>
            <person name="Tajima N."/>
            <person name="Moriyama T."/>
            <person name="Ikeuchi M."/>
            <person name="Watanabe M."/>
            <person name="Wada H."/>
            <person name="Kobayashi K."/>
            <person name="Saito M."/>
            <person name="Masuda T."/>
            <person name="Sasaki-Sekimoto Y."/>
            <person name="Mashiguchi K."/>
            <person name="Awai K."/>
            <person name="Shimojima M."/>
            <person name="Masuda S."/>
            <person name="Iwai M."/>
            <person name="Nobusawa T."/>
            <person name="Narise T."/>
            <person name="Kondo S."/>
            <person name="Saito H."/>
            <person name="Sato R."/>
            <person name="Murakawa M."/>
            <person name="Ihara Y."/>
            <person name="Oshima-Yamada Y."/>
            <person name="Ohtaka K."/>
            <person name="Satoh M."/>
            <person name="Sonobe K."/>
            <person name="Ishii M."/>
            <person name="Ohtani R."/>
            <person name="Kanamori-Sato M."/>
            <person name="Honoki R."/>
            <person name="Miyazaki D."/>
            <person name="Mochizuki H."/>
            <person name="Umetsu J."/>
            <person name="Higashi K."/>
            <person name="Shibata D."/>
            <person name="Kamiya Y."/>
            <person name="Sato N."/>
            <person name="Nakamura Y."/>
            <person name="Tabata S."/>
            <person name="Ida S."/>
            <person name="Kurokawa K."/>
            <person name="Ohta H."/>
        </authorList>
    </citation>
    <scope>NUCLEOTIDE SEQUENCE [LARGE SCALE GENOMIC DNA]</scope>
    <source>
        <strain evidence="11 12">NIES-2285</strain>
    </source>
</reference>
<feature type="domain" description="Ammonium transporter AmtB-like" evidence="10">
    <location>
        <begin position="22"/>
        <end position="434"/>
    </location>
</feature>
<feature type="transmembrane region" description="Helical" evidence="8">
    <location>
        <begin position="304"/>
        <end position="322"/>
    </location>
</feature>
<dbReference type="SUPFAM" id="SSF111352">
    <property type="entry name" value="Ammonium transporter"/>
    <property type="match status" value="1"/>
</dbReference>
<evidence type="ECO:0000256" key="5">
    <source>
        <dbReference type="ARBA" id="ARBA00022989"/>
    </source>
</evidence>
<feature type="transmembrane region" description="Helical" evidence="8">
    <location>
        <begin position="213"/>
        <end position="234"/>
    </location>
</feature>
<sequence length="481" mass="52159">MGDNVTAIMEEPMEFLDTGNNAWQLTSATFVGLQTMVGLVMLYGGIVKKKWAVNSAFMVMYSYACILIVWVLCGYRMSFGQYMLPILGKPGTALGAGFLTVQAHLYEAELELSYGMSTIVYFQFVFAAITPVLIAGSLLARMNFIAWMIFVPLWHVFSYTVGAFSMWGGGWGFQWGILDFAGGYVIHVSSGTAGYVAAYWLGPRLLRDRERFVPNNIIFTLAGAGMLWLGWNGFNGGAPYAANVDAGLAVLNTNIAAATSMLVWTLCDTLYFGKPSCIGAVQGIITGLVVITPGAGFIPGWASIVNGILSGSIPWYSMMVLQKKVKFLYHIDDTLGIIHTHALAGVMGGVLAGVFTMRKLAAEFETPLPSYGLIQGGIGQVGKQIVGALFIIGWNIIMTSLIMNFIKIICRVPLRMSDEHLEIGDEAAHGEDAYALWGEGDTYDESVHGWYGYDKTVHGDQKIGPPRKGKTEAELANGSAQ</sequence>
<feature type="transmembrane region" description="Helical" evidence="8">
    <location>
        <begin position="22"/>
        <end position="44"/>
    </location>
</feature>
<dbReference type="OMA" id="IRIFMPL"/>
<keyword evidence="6 8" id="KW-0472">Membrane</keyword>
<keyword evidence="4 8" id="KW-0812">Transmembrane</keyword>
<dbReference type="GO" id="GO:0008519">
    <property type="term" value="F:ammonium channel activity"/>
    <property type="evidence" value="ECO:0000318"/>
    <property type="project" value="GO_Central"/>
</dbReference>
<keyword evidence="12" id="KW-1185">Reference proteome</keyword>
<dbReference type="GO" id="GO:0005886">
    <property type="term" value="C:plasma membrane"/>
    <property type="evidence" value="ECO:0000318"/>
    <property type="project" value="GO_Central"/>
</dbReference>
<evidence type="ECO:0000256" key="2">
    <source>
        <dbReference type="ARBA" id="ARBA00005887"/>
    </source>
</evidence>
<feature type="transmembrane region" description="Helical" evidence="8">
    <location>
        <begin position="385"/>
        <end position="406"/>
    </location>
</feature>
<evidence type="ECO:0000256" key="9">
    <source>
        <dbReference type="SAM" id="MobiDB-lite"/>
    </source>
</evidence>
<feature type="transmembrane region" description="Helical" evidence="8">
    <location>
        <begin position="246"/>
        <end position="266"/>
    </location>
</feature>
<dbReference type="InterPro" id="IPR002229">
    <property type="entry name" value="RhesusRHD"/>
</dbReference>
<dbReference type="InterPro" id="IPR024041">
    <property type="entry name" value="NH4_transpt_AmtB-like_dom"/>
</dbReference>
<feature type="transmembrane region" description="Helical" evidence="8">
    <location>
        <begin position="119"/>
        <end position="140"/>
    </location>
</feature>
<proteinExistence type="inferred from homology"/>
<feature type="transmembrane region" description="Helical" evidence="8">
    <location>
        <begin position="278"/>
        <end position="298"/>
    </location>
</feature>
<dbReference type="Proteomes" id="UP000054558">
    <property type="component" value="Unassembled WGS sequence"/>
</dbReference>
<dbReference type="STRING" id="105231.A0A1Y1HI21"/>
<dbReference type="PRINTS" id="PR00342">
    <property type="entry name" value="RHESUSRHD"/>
</dbReference>
<comment type="subcellular location">
    <subcellularLocation>
        <location evidence="8">Cell membrane</location>
        <topology evidence="8">Multi-pass membrane protein</topology>
    </subcellularLocation>
    <subcellularLocation>
        <location evidence="1">Membrane</location>
        <topology evidence="1">Multi-pass membrane protein</topology>
    </subcellularLocation>
</comment>
<accession>A0A1Y1HI21</accession>
<dbReference type="PANTHER" id="PTHR43029:SF10">
    <property type="entry name" value="AMMONIUM TRANSPORTER MEP2"/>
    <property type="match status" value="1"/>
</dbReference>
<dbReference type="Gene3D" id="1.10.3430.10">
    <property type="entry name" value="Ammonium transporter AmtB like domains"/>
    <property type="match status" value="1"/>
</dbReference>
<keyword evidence="7 8" id="KW-0924">Ammonia transport</keyword>
<name>A0A1Y1HI21_KLENI</name>
<feature type="transmembrane region" description="Helical" evidence="8">
    <location>
        <begin position="56"/>
        <end position="77"/>
    </location>
</feature>
<organism evidence="11 12">
    <name type="scientific">Klebsormidium nitens</name>
    <name type="common">Green alga</name>
    <name type="synonym">Ulothrix nitens</name>
    <dbReference type="NCBI Taxonomy" id="105231"/>
    <lineage>
        <taxon>Eukaryota</taxon>
        <taxon>Viridiplantae</taxon>
        <taxon>Streptophyta</taxon>
        <taxon>Klebsormidiophyceae</taxon>
        <taxon>Klebsormidiales</taxon>
        <taxon>Klebsormidiaceae</taxon>
        <taxon>Klebsormidium</taxon>
    </lineage>
</organism>
<dbReference type="Pfam" id="PF00909">
    <property type="entry name" value="Ammonium_transp"/>
    <property type="match status" value="1"/>
</dbReference>
<evidence type="ECO:0000259" key="10">
    <source>
        <dbReference type="Pfam" id="PF00909"/>
    </source>
</evidence>
<comment type="similarity">
    <text evidence="2 8">Belongs to the ammonia transporter channel (TC 1.A.11.2) family.</text>
</comment>